<accession>A0A1I3X0V9</accession>
<keyword evidence="3" id="KW-1185">Reference proteome</keyword>
<gene>
    <name evidence="2" type="ORF">SAMN05518846_1099</name>
</gene>
<dbReference type="AlphaFoldDB" id="A0A1I3X0V9"/>
<dbReference type="STRING" id="1884381.SAMN05518846_1099"/>
<proteinExistence type="predicted"/>
<reference evidence="3" key="1">
    <citation type="submission" date="2016-10" db="EMBL/GenBank/DDBJ databases">
        <authorList>
            <person name="Varghese N."/>
            <person name="Submissions S."/>
        </authorList>
    </citation>
    <scope>NUCLEOTIDE SEQUENCE [LARGE SCALE GENOMIC DNA]</scope>
    <source>
        <strain evidence="3">OK042</strain>
    </source>
</reference>
<name>A0A1I3X0V9_9BACL</name>
<dbReference type="Pfam" id="PF25198">
    <property type="entry name" value="Spore_GerAC_N"/>
    <property type="match status" value="1"/>
</dbReference>
<organism evidence="2 3">
    <name type="scientific">Brevibacillus centrosporus</name>
    <dbReference type="NCBI Taxonomy" id="54910"/>
    <lineage>
        <taxon>Bacteria</taxon>
        <taxon>Bacillati</taxon>
        <taxon>Bacillota</taxon>
        <taxon>Bacilli</taxon>
        <taxon>Bacillales</taxon>
        <taxon>Paenibacillaceae</taxon>
        <taxon>Brevibacillus</taxon>
    </lineage>
</organism>
<evidence type="ECO:0000313" key="3">
    <source>
        <dbReference type="Proteomes" id="UP000198915"/>
    </source>
</evidence>
<evidence type="ECO:0000259" key="1">
    <source>
        <dbReference type="Pfam" id="PF25198"/>
    </source>
</evidence>
<dbReference type="InterPro" id="IPR057336">
    <property type="entry name" value="GerAC_N"/>
</dbReference>
<feature type="domain" description="Spore germination protein N-terminal" evidence="1">
    <location>
        <begin position="23"/>
        <end position="61"/>
    </location>
</feature>
<dbReference type="EMBL" id="FORT01000009">
    <property type="protein sequence ID" value="SFK13254.1"/>
    <property type="molecule type" value="Genomic_DNA"/>
</dbReference>
<protein>
    <recommendedName>
        <fullName evidence="1">Spore germination protein N-terminal domain-containing protein</fullName>
    </recommendedName>
</protein>
<dbReference type="Proteomes" id="UP000198915">
    <property type="component" value="Unassembled WGS sequence"/>
</dbReference>
<dbReference type="PROSITE" id="PS51257">
    <property type="entry name" value="PROKAR_LIPOPROTEIN"/>
    <property type="match status" value="1"/>
</dbReference>
<sequence>MKVGRIFVHSLLVLLFFLSGCGNSRDIQNLAYVTALGVDYVNGKYVSYVQVLNFSNIARSVDSVLGKPVPIWIGVGD</sequence>
<evidence type="ECO:0000313" key="2">
    <source>
        <dbReference type="EMBL" id="SFK13254.1"/>
    </source>
</evidence>